<keyword evidence="9" id="KW-1185">Reference proteome</keyword>
<feature type="compositionally biased region" description="Polar residues" evidence="6">
    <location>
        <begin position="173"/>
        <end position="183"/>
    </location>
</feature>
<proteinExistence type="predicted"/>
<feature type="compositionally biased region" description="Polar residues" evidence="6">
    <location>
        <begin position="132"/>
        <end position="158"/>
    </location>
</feature>
<name>A0A3Q3WBT0_MOLML</name>
<evidence type="ECO:0000313" key="8">
    <source>
        <dbReference type="Ensembl" id="ENSMMOP00000009452.1"/>
    </source>
</evidence>
<dbReference type="Proteomes" id="UP000261620">
    <property type="component" value="Unplaced"/>
</dbReference>
<dbReference type="PROSITE" id="PS00028">
    <property type="entry name" value="ZINC_FINGER_C2H2_1"/>
    <property type="match status" value="4"/>
</dbReference>
<evidence type="ECO:0000256" key="4">
    <source>
        <dbReference type="ARBA" id="ARBA00022833"/>
    </source>
</evidence>
<dbReference type="FunFam" id="3.30.160.60:FF:000100">
    <property type="entry name" value="Zinc finger 45-like"/>
    <property type="match status" value="1"/>
</dbReference>
<evidence type="ECO:0000256" key="5">
    <source>
        <dbReference type="PROSITE-ProRule" id="PRU00042"/>
    </source>
</evidence>
<dbReference type="FunFam" id="3.30.160.60:FF:000462">
    <property type="entry name" value="Zinc finger protein 410"/>
    <property type="match status" value="1"/>
</dbReference>
<dbReference type="GO" id="GO:0005634">
    <property type="term" value="C:nucleus"/>
    <property type="evidence" value="ECO:0007669"/>
    <property type="project" value="UniProtKB-ARBA"/>
</dbReference>
<dbReference type="Ensembl" id="ENSMMOT00000009620.1">
    <property type="protein sequence ID" value="ENSMMOP00000009452.1"/>
    <property type="gene ID" value="ENSMMOG00000007324.1"/>
</dbReference>
<accession>A0A3Q3WBT0</accession>
<dbReference type="InterPro" id="IPR050758">
    <property type="entry name" value="Znf_C2H2-type"/>
</dbReference>
<sequence length="398" mass="45029">MASRKTSTSIEYRRRRRLLTPNAEVYGCKPLIGRTGVMTPSGMLAFAAFISYQAGFCPLVLSFCITLLQVDSTCTLCSLDTQTLPEEFLPSLQQYSMDVGQISTLEQTGIQGHPQIKEEPMDQYISPDMEADTSNNAVTLPSPEPTTSCELMPSSTDAAGNVNEGTSDEWNENDGSSSPDQSHSIEVYVDLEQPPREEKSCRFWQKAFKCMKCNKEFEQRYQLVLHVRVHTGEKPFSCDFCGKTFSQNSGRIVHMRVHTGEKPYFCKKCGNSFPSGKHFKYCKGRNDIHTGEKPFSCDICGKTFTQSSSRLVHMRRHTGEKPYLCKKCGKRFVSSYHATYCTGRSKNAKKSFRCATCGRSFYTDSDLKVHQEVHESWKRHVSEKLQEQEEETGQGNRT</sequence>
<evidence type="ECO:0000259" key="7">
    <source>
        <dbReference type="PROSITE" id="PS50157"/>
    </source>
</evidence>
<protein>
    <recommendedName>
        <fullName evidence="7">C2H2-type domain-containing protein</fullName>
    </recommendedName>
</protein>
<dbReference type="FunFam" id="3.30.160.60:FF:000446">
    <property type="entry name" value="Zinc finger protein"/>
    <property type="match status" value="1"/>
</dbReference>
<dbReference type="PANTHER" id="PTHR23234">
    <property type="entry name" value="ZNF44 PROTEIN"/>
    <property type="match status" value="1"/>
</dbReference>
<dbReference type="InterPro" id="IPR056436">
    <property type="entry name" value="Znf-C2H2_ZIC1-5/GLI1-3-like"/>
</dbReference>
<feature type="domain" description="C2H2-type" evidence="7">
    <location>
        <begin position="208"/>
        <end position="235"/>
    </location>
</feature>
<dbReference type="FunFam" id="3.30.160.60:FF:000340">
    <property type="entry name" value="zinc finger protein 473 isoform X1"/>
    <property type="match status" value="1"/>
</dbReference>
<evidence type="ECO:0000256" key="2">
    <source>
        <dbReference type="ARBA" id="ARBA00022737"/>
    </source>
</evidence>
<evidence type="ECO:0000313" key="9">
    <source>
        <dbReference type="Proteomes" id="UP000261620"/>
    </source>
</evidence>
<keyword evidence="1" id="KW-0479">Metal-binding</keyword>
<organism evidence="8 9">
    <name type="scientific">Mola mola</name>
    <name type="common">Ocean sunfish</name>
    <name type="synonym">Tetraodon mola</name>
    <dbReference type="NCBI Taxonomy" id="94237"/>
    <lineage>
        <taxon>Eukaryota</taxon>
        <taxon>Metazoa</taxon>
        <taxon>Chordata</taxon>
        <taxon>Craniata</taxon>
        <taxon>Vertebrata</taxon>
        <taxon>Euteleostomi</taxon>
        <taxon>Actinopterygii</taxon>
        <taxon>Neopterygii</taxon>
        <taxon>Teleostei</taxon>
        <taxon>Neoteleostei</taxon>
        <taxon>Acanthomorphata</taxon>
        <taxon>Eupercaria</taxon>
        <taxon>Tetraodontiformes</taxon>
        <taxon>Molidae</taxon>
        <taxon>Mola</taxon>
    </lineage>
</organism>
<dbReference type="InterPro" id="IPR013087">
    <property type="entry name" value="Znf_C2H2_type"/>
</dbReference>
<dbReference type="Pfam" id="PF00096">
    <property type="entry name" value="zf-C2H2"/>
    <property type="match status" value="3"/>
</dbReference>
<dbReference type="GO" id="GO:0008270">
    <property type="term" value="F:zinc ion binding"/>
    <property type="evidence" value="ECO:0007669"/>
    <property type="project" value="UniProtKB-KW"/>
</dbReference>
<evidence type="ECO:0000256" key="6">
    <source>
        <dbReference type="SAM" id="MobiDB-lite"/>
    </source>
</evidence>
<dbReference type="SUPFAM" id="SSF57667">
    <property type="entry name" value="beta-beta-alpha zinc fingers"/>
    <property type="match status" value="3"/>
</dbReference>
<dbReference type="STRING" id="94237.ENSMMOP00000009452"/>
<feature type="domain" description="C2H2-type" evidence="7">
    <location>
        <begin position="352"/>
        <end position="379"/>
    </location>
</feature>
<evidence type="ECO:0000256" key="1">
    <source>
        <dbReference type="ARBA" id="ARBA00022723"/>
    </source>
</evidence>
<dbReference type="PROSITE" id="PS50157">
    <property type="entry name" value="ZINC_FINGER_C2H2_2"/>
    <property type="match status" value="5"/>
</dbReference>
<keyword evidence="4" id="KW-0862">Zinc</keyword>
<dbReference type="OMA" id="HLEVHEM"/>
<feature type="domain" description="C2H2-type" evidence="7">
    <location>
        <begin position="295"/>
        <end position="322"/>
    </location>
</feature>
<feature type="domain" description="C2H2-type" evidence="7">
    <location>
        <begin position="236"/>
        <end position="263"/>
    </location>
</feature>
<keyword evidence="2" id="KW-0677">Repeat</keyword>
<feature type="domain" description="C2H2-type" evidence="7">
    <location>
        <begin position="264"/>
        <end position="294"/>
    </location>
</feature>
<dbReference type="FunFam" id="3.30.160.60:FF:000912">
    <property type="entry name" value="Zinc finger protein 660"/>
    <property type="match status" value="1"/>
</dbReference>
<dbReference type="Gene3D" id="3.30.160.60">
    <property type="entry name" value="Classic Zinc Finger"/>
    <property type="match status" value="6"/>
</dbReference>
<keyword evidence="3 5" id="KW-0863">Zinc-finger</keyword>
<feature type="region of interest" description="Disordered" evidence="6">
    <location>
        <begin position="129"/>
        <end position="183"/>
    </location>
</feature>
<reference evidence="8" key="1">
    <citation type="submission" date="2025-08" db="UniProtKB">
        <authorList>
            <consortium name="Ensembl"/>
        </authorList>
    </citation>
    <scope>IDENTIFICATION</scope>
</reference>
<dbReference type="Pfam" id="PF23561">
    <property type="entry name" value="zf-C2H2_15"/>
    <property type="match status" value="1"/>
</dbReference>
<reference evidence="8" key="2">
    <citation type="submission" date="2025-09" db="UniProtKB">
        <authorList>
            <consortium name="Ensembl"/>
        </authorList>
    </citation>
    <scope>IDENTIFICATION</scope>
</reference>
<dbReference type="SMART" id="SM00355">
    <property type="entry name" value="ZnF_C2H2"/>
    <property type="match status" value="4"/>
</dbReference>
<dbReference type="AlphaFoldDB" id="A0A3Q3WBT0"/>
<dbReference type="InterPro" id="IPR036236">
    <property type="entry name" value="Znf_C2H2_sf"/>
</dbReference>
<evidence type="ECO:0000256" key="3">
    <source>
        <dbReference type="ARBA" id="ARBA00022771"/>
    </source>
</evidence>
<dbReference type="PANTHER" id="PTHR23234:SF10">
    <property type="entry name" value="RIKEN CDNA 6720489N17 GENE-RELATED"/>
    <property type="match status" value="1"/>
</dbReference>